<evidence type="ECO:0000256" key="2">
    <source>
        <dbReference type="ARBA" id="ARBA00016066"/>
    </source>
</evidence>
<evidence type="ECO:0000256" key="5">
    <source>
        <dbReference type="ARBA" id="ARBA00022786"/>
    </source>
</evidence>
<evidence type="ECO:0000256" key="3">
    <source>
        <dbReference type="ARBA" id="ARBA00022618"/>
    </source>
</evidence>
<dbReference type="GO" id="GO:0051301">
    <property type="term" value="P:cell division"/>
    <property type="evidence" value="ECO:0007669"/>
    <property type="project" value="UniProtKB-KW"/>
</dbReference>
<dbReference type="SUPFAM" id="SSF48452">
    <property type="entry name" value="TPR-like"/>
    <property type="match status" value="1"/>
</dbReference>
<evidence type="ECO:0000313" key="11">
    <source>
        <dbReference type="EMBL" id="KAJ3428187.1"/>
    </source>
</evidence>
<dbReference type="GO" id="GO:0031145">
    <property type="term" value="P:anaphase-promoting complex-dependent catabolic process"/>
    <property type="evidence" value="ECO:0007669"/>
    <property type="project" value="TreeGrafter"/>
</dbReference>
<evidence type="ECO:0000256" key="9">
    <source>
        <dbReference type="SAM" id="MobiDB-lite"/>
    </source>
</evidence>
<feature type="region of interest" description="Disordered" evidence="9">
    <location>
        <begin position="141"/>
        <end position="171"/>
    </location>
</feature>
<evidence type="ECO:0000256" key="7">
    <source>
        <dbReference type="ARBA" id="ARBA00031069"/>
    </source>
</evidence>
<keyword evidence="6" id="KW-0131">Cell cycle</keyword>
<dbReference type="EMBL" id="JANTQA010000060">
    <property type="protein sequence ID" value="KAJ3428187.1"/>
    <property type="molecule type" value="Genomic_DNA"/>
</dbReference>
<dbReference type="Gene3D" id="1.25.40.10">
    <property type="entry name" value="Tetratricopeptide repeat domain"/>
    <property type="match status" value="1"/>
</dbReference>
<dbReference type="Pfam" id="PF12862">
    <property type="entry name" value="ANAPC5"/>
    <property type="match status" value="1"/>
</dbReference>
<feature type="domain" description="Anaphase-promoting complex subunit 5" evidence="10">
    <location>
        <begin position="181"/>
        <end position="267"/>
    </location>
</feature>
<protein>
    <recommendedName>
        <fullName evidence="2">Anaphase-promoting complex subunit 5</fullName>
    </recommendedName>
    <alternativeName>
        <fullName evidence="7">Cyclosome subunit 5</fullName>
    </alternativeName>
</protein>
<feature type="region of interest" description="Disordered" evidence="9">
    <location>
        <begin position="309"/>
        <end position="336"/>
    </location>
</feature>
<comment type="caution">
    <text evidence="11">The sequence shown here is derived from an EMBL/GenBank/DDBJ whole genome shotgun (WGS) entry which is preliminary data.</text>
</comment>
<evidence type="ECO:0000256" key="6">
    <source>
        <dbReference type="ARBA" id="ARBA00023306"/>
    </source>
</evidence>
<comment type="similarity">
    <text evidence="1">Belongs to the APC5 family.</text>
</comment>
<name>A0AAV7YEF3_9EUKA</name>
<gene>
    <name evidence="11" type="ORF">M0812_25819</name>
</gene>
<evidence type="ECO:0000313" key="12">
    <source>
        <dbReference type="Proteomes" id="UP001146793"/>
    </source>
</evidence>
<keyword evidence="5" id="KW-0833">Ubl conjugation pathway</keyword>
<dbReference type="GO" id="GO:0070979">
    <property type="term" value="P:protein K11-linked ubiquitination"/>
    <property type="evidence" value="ECO:0007669"/>
    <property type="project" value="TreeGrafter"/>
</dbReference>
<evidence type="ECO:0000259" key="10">
    <source>
        <dbReference type="Pfam" id="PF12862"/>
    </source>
</evidence>
<dbReference type="InterPro" id="IPR037679">
    <property type="entry name" value="Apc5"/>
</dbReference>
<keyword evidence="4" id="KW-0498">Mitosis</keyword>
<accession>A0AAV7YEF3</accession>
<evidence type="ECO:0000256" key="8">
    <source>
        <dbReference type="ARBA" id="ARBA00045696"/>
    </source>
</evidence>
<dbReference type="GO" id="GO:0045842">
    <property type="term" value="P:positive regulation of mitotic metaphase/anaphase transition"/>
    <property type="evidence" value="ECO:0007669"/>
    <property type="project" value="TreeGrafter"/>
</dbReference>
<dbReference type="GO" id="GO:0005680">
    <property type="term" value="C:anaphase-promoting complex"/>
    <property type="evidence" value="ECO:0007669"/>
    <property type="project" value="InterPro"/>
</dbReference>
<dbReference type="PANTHER" id="PTHR12830">
    <property type="entry name" value="ANAPHASE-PROMOTING COMPLEX SUBUNIT 5"/>
    <property type="match status" value="1"/>
</dbReference>
<sequence>MNKINLETFSLLVLINDHVNGDSKKIEKKSKETLFYLEELNKRSKKGQNYKILSRLKKTNKEHFKTLKSFFRQADTPDFLFEFFDLIKKESFPKVGMTTPIGIFFRECLLSWNFFMFEGASELLVSIENTLLQYTQEQKKYDTNNKKKQKENQKEKEKENQKQKQKEQKEQKLVSNSKKIFSKFENSLLERSFDNVQEYLHYYFDNNISKQTTLSFATLNLARIYLEFGCVSLGMQALQESLKVAQSQKDPKALIQSLLMLAHIQTEQRQFQRAKQTLERCLTRARECNEPELEQLALLASARTELILNNSNSSDPNSNSISTHNRGHLNKSNKESNLEKYQLDQKSNQIIELPQNYFSIQRLWQALERYYKSVQFSNSQIQSNQVSSFLVGAAAWKMLGNISLQQLSLSSALERINQKKKKKNANFKISSKKNSNITLEIQDEELLNENQYVTKLKTNKTRLLDFSIEHILAHSQLAFHKMVKGKIESSFRLIKELSQLLKLESNFIIPKVAFQFLDLIKLILLMKYSILSGNYKFAKVLISRFLENSSIINQTNNTSLNNFQYRSNSLTVGSELRFEIMVLSVNVFISESQFQLAQNRLEQIKLIFQINPKIISIYSTYYHFMMAKILEKSFPLNALTHLIQSKQFSQHLGIQILLPQIILLSAKIKLVLGKKLSAIKIFQSNWHRLTNSNDILLSANAMCEYVYCLIQTNAINHKKNRITALNCLKNAINCYKKIQNFKLVAKSASLLSALYHKFNQTQKRDFWAKEWKTAKKKLQNRNHSFVYNLQQSTYSLEKLFQIVCHNLNI</sequence>
<keyword evidence="3" id="KW-0132">Cell division</keyword>
<dbReference type="PANTHER" id="PTHR12830:SF9">
    <property type="entry name" value="ANAPHASE-PROMOTING COMPLEX SUBUNIT 5"/>
    <property type="match status" value="1"/>
</dbReference>
<comment type="function">
    <text evidence="8">Component of the anaphase promoting complex/cyclosome (APC/C), a cell cycle-regulated E3 ubiquitin ligase that controls progression through mitosis and the G1 phase of the cell cycle. The APC/C complex acts by mediating ubiquitination and subsequent degradation of target proteins: it mainly mediates the formation of 'Lys-11'-linked polyubiquitin chains and, to a lower extent, the formation of 'Lys-48'- and 'Lys-63'-linked polyubiquitin chains. The APC/C complex catalyzes assembly of branched 'Lys-11'-/'Lys-48'-linked branched ubiquitin chains on target proteins.</text>
</comment>
<organism evidence="11 12">
    <name type="scientific">Anaeramoeba flamelloides</name>
    <dbReference type="NCBI Taxonomy" id="1746091"/>
    <lineage>
        <taxon>Eukaryota</taxon>
        <taxon>Metamonada</taxon>
        <taxon>Anaeramoebidae</taxon>
        <taxon>Anaeramoeba</taxon>
    </lineage>
</organism>
<evidence type="ECO:0000256" key="4">
    <source>
        <dbReference type="ARBA" id="ARBA00022776"/>
    </source>
</evidence>
<evidence type="ECO:0000256" key="1">
    <source>
        <dbReference type="ARBA" id="ARBA00007450"/>
    </source>
</evidence>
<dbReference type="AlphaFoldDB" id="A0AAV7YEF3"/>
<reference evidence="11" key="1">
    <citation type="submission" date="2022-08" db="EMBL/GenBank/DDBJ databases">
        <title>Novel sulphate-reducing endosymbionts in the free-living metamonad Anaeramoeba.</title>
        <authorList>
            <person name="Jerlstrom-Hultqvist J."/>
            <person name="Cepicka I."/>
            <person name="Gallot-Lavallee L."/>
            <person name="Salas-Leiva D."/>
            <person name="Curtis B.A."/>
            <person name="Zahonova K."/>
            <person name="Pipaliya S."/>
            <person name="Dacks J."/>
            <person name="Roger A.J."/>
        </authorList>
    </citation>
    <scope>NUCLEOTIDE SEQUENCE</scope>
    <source>
        <strain evidence="11">Busselton2</strain>
    </source>
</reference>
<proteinExistence type="inferred from homology"/>
<feature type="compositionally biased region" description="Low complexity" evidence="9">
    <location>
        <begin position="309"/>
        <end position="322"/>
    </location>
</feature>
<dbReference type="Proteomes" id="UP001146793">
    <property type="component" value="Unassembled WGS sequence"/>
</dbReference>
<dbReference type="InterPro" id="IPR011990">
    <property type="entry name" value="TPR-like_helical_dom_sf"/>
</dbReference>
<dbReference type="InterPro" id="IPR026000">
    <property type="entry name" value="Apc5_dom"/>
</dbReference>